<dbReference type="Proteomes" id="UP000192746">
    <property type="component" value="Unassembled WGS sequence"/>
</dbReference>
<dbReference type="GO" id="GO:0006310">
    <property type="term" value="P:DNA recombination"/>
    <property type="evidence" value="ECO:0007669"/>
    <property type="project" value="UniProtKB-KW"/>
</dbReference>
<organism evidence="6 7">
    <name type="scientific">Zunongwangia atlantica 22II14-10F7</name>
    <dbReference type="NCBI Taxonomy" id="1185767"/>
    <lineage>
        <taxon>Bacteria</taxon>
        <taxon>Pseudomonadati</taxon>
        <taxon>Bacteroidota</taxon>
        <taxon>Flavobacteriia</taxon>
        <taxon>Flavobacteriales</taxon>
        <taxon>Flavobacteriaceae</taxon>
        <taxon>Zunongwangia</taxon>
    </lineage>
</organism>
<dbReference type="OrthoDB" id="1094492at2"/>
<feature type="domain" description="Core-binding (CB)" evidence="5">
    <location>
        <begin position="91"/>
        <end position="179"/>
    </location>
</feature>
<dbReference type="PANTHER" id="PTHR30349:SF64">
    <property type="entry name" value="PROPHAGE INTEGRASE INTD-RELATED"/>
    <property type="match status" value="1"/>
</dbReference>
<evidence type="ECO:0000256" key="2">
    <source>
        <dbReference type="ARBA" id="ARBA00023125"/>
    </source>
</evidence>
<protein>
    <submittedName>
        <fullName evidence="6">Integrase</fullName>
    </submittedName>
</protein>
<dbReference type="InterPro" id="IPR013762">
    <property type="entry name" value="Integrase-like_cat_sf"/>
</dbReference>
<dbReference type="SUPFAM" id="SSF56349">
    <property type="entry name" value="DNA breaking-rejoining enzymes"/>
    <property type="match status" value="1"/>
</dbReference>
<dbReference type="InterPro" id="IPR025269">
    <property type="entry name" value="SAM-like_dom"/>
</dbReference>
<keyword evidence="7" id="KW-1185">Reference proteome</keyword>
<dbReference type="PROSITE" id="PS51900">
    <property type="entry name" value="CB"/>
    <property type="match status" value="1"/>
</dbReference>
<dbReference type="InterPro" id="IPR050090">
    <property type="entry name" value="Tyrosine_recombinase_XerCD"/>
</dbReference>
<dbReference type="InterPro" id="IPR044068">
    <property type="entry name" value="CB"/>
</dbReference>
<dbReference type="AlphaFoldDB" id="A0A1Y1SY67"/>
<dbReference type="GO" id="GO:0015074">
    <property type="term" value="P:DNA integration"/>
    <property type="evidence" value="ECO:0007669"/>
    <property type="project" value="UniProtKB-KW"/>
</dbReference>
<dbReference type="Pfam" id="PF13102">
    <property type="entry name" value="Phage_int_SAM_5"/>
    <property type="match status" value="1"/>
</dbReference>
<dbReference type="GO" id="GO:0003677">
    <property type="term" value="F:DNA binding"/>
    <property type="evidence" value="ECO:0007669"/>
    <property type="project" value="UniProtKB-UniRule"/>
</dbReference>
<dbReference type="RefSeq" id="WP_084843357.1">
    <property type="nucleotide sequence ID" value="NZ_ARYN01000027.1"/>
</dbReference>
<dbReference type="Gene3D" id="1.10.443.10">
    <property type="entry name" value="Intergrase catalytic core"/>
    <property type="match status" value="1"/>
</dbReference>
<dbReference type="InterPro" id="IPR011010">
    <property type="entry name" value="DNA_brk_join_enz"/>
</dbReference>
<dbReference type="EMBL" id="ARYN01000027">
    <property type="protein sequence ID" value="ORL43711.1"/>
    <property type="molecule type" value="Genomic_DNA"/>
</dbReference>
<dbReference type="STRING" id="1185767.IIF7_19474"/>
<name>A0A1Y1SY67_9FLAO</name>
<sequence length="393" mass="46645">MKGKIKLYRNDGESDQGFPVKIILSHQRKTRRKTFAYAKATEWDNTYDLPLGSHPDYEDLYDQISQIKKIFGTRRFNEQNNFDAAFEMLDTSPRKQSLRFIDYGEERAKYMDQVSRTGNARAYRIALKELKKYSSIKRLDEIDRHFMEGFKQHKKSEGLKNTSVRNYLYELRAIYNNAVRTGIIEDKKPFANLFNDIPVRKRRARNAYLEKDDIIKLENTTFTQLNYNRAKDLALLQFYLCGADFMDVCFLRKEQIHNGRVFLKRAKLGEKAYEFDILLHPKAEKIINRYQGSDEVFVFDWPRSEAGYRTFRVKMYRALQQVKKKLEITLSPKDATLTLKVMRHTFATHGKFARIEEDLLRELMGHERNDIDTVYKDKYPEAERDKAQKLIIE</sequence>
<evidence type="ECO:0000259" key="5">
    <source>
        <dbReference type="PROSITE" id="PS51900"/>
    </source>
</evidence>
<evidence type="ECO:0000313" key="6">
    <source>
        <dbReference type="EMBL" id="ORL43711.1"/>
    </source>
</evidence>
<evidence type="ECO:0000256" key="3">
    <source>
        <dbReference type="ARBA" id="ARBA00023172"/>
    </source>
</evidence>
<gene>
    <name evidence="6" type="ORF">IIF7_19474</name>
</gene>
<evidence type="ECO:0000256" key="1">
    <source>
        <dbReference type="ARBA" id="ARBA00022908"/>
    </source>
</evidence>
<comment type="caution">
    <text evidence="6">The sequence shown here is derived from an EMBL/GenBank/DDBJ whole genome shotgun (WGS) entry which is preliminary data.</text>
</comment>
<dbReference type="PANTHER" id="PTHR30349">
    <property type="entry name" value="PHAGE INTEGRASE-RELATED"/>
    <property type="match status" value="1"/>
</dbReference>
<evidence type="ECO:0000256" key="4">
    <source>
        <dbReference type="PROSITE-ProRule" id="PRU01248"/>
    </source>
</evidence>
<dbReference type="InterPro" id="IPR010998">
    <property type="entry name" value="Integrase_recombinase_N"/>
</dbReference>
<keyword evidence="1" id="KW-0229">DNA integration</keyword>
<reference evidence="6 7" key="1">
    <citation type="submission" date="2013-04" db="EMBL/GenBank/DDBJ databases">
        <title>Zunongwangia sp. 22II14-10F7 Genome Sequencing.</title>
        <authorList>
            <person name="Lai Q."/>
            <person name="Shao Z."/>
        </authorList>
    </citation>
    <scope>NUCLEOTIDE SEQUENCE [LARGE SCALE GENOMIC DNA]</scope>
    <source>
        <strain evidence="6 7">22II14-10F7</strain>
    </source>
</reference>
<proteinExistence type="predicted"/>
<evidence type="ECO:0000313" key="7">
    <source>
        <dbReference type="Proteomes" id="UP000192746"/>
    </source>
</evidence>
<accession>A0A1Y1SY67</accession>
<keyword evidence="2 4" id="KW-0238">DNA-binding</keyword>
<keyword evidence="3" id="KW-0233">DNA recombination</keyword>
<dbReference type="Gene3D" id="1.10.150.130">
    <property type="match status" value="1"/>
</dbReference>